<dbReference type="GO" id="GO:0009236">
    <property type="term" value="P:cobalamin biosynthetic process"/>
    <property type="evidence" value="ECO:0007669"/>
    <property type="project" value="InterPro"/>
</dbReference>
<reference evidence="10 11" key="1">
    <citation type="submission" date="2018-06" db="EMBL/GenBank/DDBJ databases">
        <title>Genomic Encyclopedia of Archaeal and Bacterial Type Strains, Phase II (KMG-II): from individual species to whole genera.</title>
        <authorList>
            <person name="Goeker M."/>
        </authorList>
    </citation>
    <scope>NUCLEOTIDE SEQUENCE [LARGE SCALE GENOMIC DNA]</scope>
    <source>
        <strain evidence="10 11">DSM 6779</strain>
    </source>
</reference>
<evidence type="ECO:0000313" key="10">
    <source>
        <dbReference type="EMBL" id="PZX20016.1"/>
    </source>
</evidence>
<dbReference type="GO" id="GO:0005524">
    <property type="term" value="F:ATP binding"/>
    <property type="evidence" value="ECO:0007669"/>
    <property type="project" value="InterPro"/>
</dbReference>
<accession>A0A2W7P3M4</accession>
<dbReference type="PANTHER" id="PTHR46638:SF1">
    <property type="entry name" value="CORRINOID ADENOSYLTRANSFERASE"/>
    <property type="match status" value="1"/>
</dbReference>
<proteinExistence type="inferred from homology"/>
<evidence type="ECO:0000256" key="4">
    <source>
        <dbReference type="ARBA" id="ARBA00024929"/>
    </source>
</evidence>
<organism evidence="10 11">
    <name type="scientific">Breznakibacter xylanolyticus</name>
    <dbReference type="NCBI Taxonomy" id="990"/>
    <lineage>
        <taxon>Bacteria</taxon>
        <taxon>Pseudomonadati</taxon>
        <taxon>Bacteroidota</taxon>
        <taxon>Bacteroidia</taxon>
        <taxon>Marinilabiliales</taxon>
        <taxon>Marinilabiliaceae</taxon>
        <taxon>Breznakibacter</taxon>
    </lineage>
</organism>
<dbReference type="InterPro" id="IPR027417">
    <property type="entry name" value="P-loop_NTPase"/>
</dbReference>
<dbReference type="Proteomes" id="UP000249239">
    <property type="component" value="Unassembled WGS sequence"/>
</dbReference>
<dbReference type="PIRSF" id="PIRSF015617">
    <property type="entry name" value="Adensltrnsf_CobA"/>
    <property type="match status" value="1"/>
</dbReference>
<dbReference type="EC" id="2.5.1.17" evidence="3"/>
<dbReference type="RefSeq" id="WP_111444201.1">
    <property type="nucleotide sequence ID" value="NZ_QKZK01000003.1"/>
</dbReference>
<evidence type="ECO:0000256" key="5">
    <source>
        <dbReference type="ARBA" id="ARBA00031529"/>
    </source>
</evidence>
<evidence type="ECO:0000256" key="7">
    <source>
        <dbReference type="ARBA" id="ARBA00033354"/>
    </source>
</evidence>
<evidence type="ECO:0000256" key="6">
    <source>
        <dbReference type="ARBA" id="ARBA00033334"/>
    </source>
</evidence>
<sequence length="177" mass="19424">MQPHTPTQGYIHLYTGNGKGKTTAAIGLSVRAAGAGKRVFIGQFVKGMPYAELDALKALASHITIRQYGRDCFINNAPTPPDIEAAQKGLAEMTAIVCSGAYDVVVLDEICIALYYRLFSLEAVLHLIDSKPAATELVLTGRYAPRELVDRAHLVTEMQDIKHYYRQGVEARKGIEF</sequence>
<dbReference type="SUPFAM" id="SSF52540">
    <property type="entry name" value="P-loop containing nucleoside triphosphate hydrolases"/>
    <property type="match status" value="1"/>
</dbReference>
<comment type="function">
    <text evidence="4">Required for both de novo synthesis of the corrin ring for the assimilation of exogenous corrinoids. Participates in the adenosylation of a variety of incomplete and complete corrinoids.</text>
</comment>
<dbReference type="InterPro" id="IPR003724">
    <property type="entry name" value="CblAdoTrfase_CobA"/>
</dbReference>
<keyword evidence="11" id="KW-1185">Reference proteome</keyword>
<dbReference type="NCBIfam" id="NF004637">
    <property type="entry name" value="PRK05986.1"/>
    <property type="match status" value="1"/>
</dbReference>
<comment type="catalytic activity">
    <reaction evidence="9">
        <text>2 cob(II)alamin + reduced [electron-transfer flavoprotein] + 2 ATP = 2 adenosylcob(III)alamin + 2 triphosphate + oxidized [electron-transfer flavoprotein] + 3 H(+)</text>
        <dbReference type="Rhea" id="RHEA:28671"/>
        <dbReference type="Rhea" id="RHEA-COMP:10685"/>
        <dbReference type="Rhea" id="RHEA-COMP:10686"/>
        <dbReference type="ChEBI" id="CHEBI:15378"/>
        <dbReference type="ChEBI" id="CHEBI:16304"/>
        <dbReference type="ChEBI" id="CHEBI:18036"/>
        <dbReference type="ChEBI" id="CHEBI:18408"/>
        <dbReference type="ChEBI" id="CHEBI:30616"/>
        <dbReference type="ChEBI" id="CHEBI:57692"/>
        <dbReference type="ChEBI" id="CHEBI:58307"/>
        <dbReference type="EC" id="2.5.1.17"/>
    </reaction>
</comment>
<evidence type="ECO:0000313" key="11">
    <source>
        <dbReference type="Proteomes" id="UP000249239"/>
    </source>
</evidence>
<dbReference type="OrthoDB" id="9810309at2"/>
<evidence type="ECO:0000256" key="9">
    <source>
        <dbReference type="ARBA" id="ARBA00048692"/>
    </source>
</evidence>
<evidence type="ECO:0000256" key="8">
    <source>
        <dbReference type="ARBA" id="ARBA00048555"/>
    </source>
</evidence>
<dbReference type="EMBL" id="QKZK01000003">
    <property type="protein sequence ID" value="PZX20016.1"/>
    <property type="molecule type" value="Genomic_DNA"/>
</dbReference>
<dbReference type="PANTHER" id="PTHR46638">
    <property type="entry name" value="CORRINOID ADENOSYLTRANSFERASE"/>
    <property type="match status" value="1"/>
</dbReference>
<dbReference type="CDD" id="cd00561">
    <property type="entry name" value="CobA_ACA"/>
    <property type="match status" value="1"/>
</dbReference>
<comment type="similarity">
    <text evidence="2">Belongs to the Cob(I)alamin adenosyltransferase family.</text>
</comment>
<comment type="caution">
    <text evidence="10">The sequence shown here is derived from an EMBL/GenBank/DDBJ whole genome shotgun (WGS) entry which is preliminary data.</text>
</comment>
<dbReference type="Gene3D" id="3.40.50.300">
    <property type="entry name" value="P-loop containing nucleotide triphosphate hydrolases"/>
    <property type="match status" value="1"/>
</dbReference>
<dbReference type="AlphaFoldDB" id="A0A2W7P3M4"/>
<evidence type="ECO:0000256" key="3">
    <source>
        <dbReference type="ARBA" id="ARBA00012454"/>
    </source>
</evidence>
<comment type="pathway">
    <text evidence="1">Cofactor biosynthesis; adenosylcobalamin biosynthesis; adenosylcobalamin from cob(II)yrinate a,c-diamide: step 2/7.</text>
</comment>
<gene>
    <name evidence="10" type="ORF">LX69_00467</name>
</gene>
<protein>
    <recommendedName>
        <fullName evidence="3">corrinoid adenosyltransferase</fullName>
        <ecNumber evidence="3">2.5.1.17</ecNumber>
    </recommendedName>
    <alternativeName>
        <fullName evidence="5">Cob(II)alamin adenosyltransferase</fullName>
    </alternativeName>
    <alternativeName>
        <fullName evidence="7">Cob(II)yrinic acid a,c-diamide adenosyltransferase</fullName>
    </alternativeName>
    <alternativeName>
        <fullName evidence="6">Cobinamide/cobalamin adenosyltransferase</fullName>
    </alternativeName>
</protein>
<keyword evidence="10" id="KW-0808">Transferase</keyword>
<evidence type="ECO:0000256" key="2">
    <source>
        <dbReference type="ARBA" id="ARBA00007487"/>
    </source>
</evidence>
<evidence type="ECO:0000256" key="1">
    <source>
        <dbReference type="ARBA" id="ARBA00005121"/>
    </source>
</evidence>
<dbReference type="GO" id="GO:0008817">
    <property type="term" value="F:corrinoid adenosyltransferase activity"/>
    <property type="evidence" value="ECO:0007669"/>
    <property type="project" value="UniProtKB-EC"/>
</dbReference>
<name>A0A2W7P3M4_9BACT</name>
<dbReference type="Pfam" id="PF02572">
    <property type="entry name" value="CobA_CobO_BtuR"/>
    <property type="match status" value="1"/>
</dbReference>
<comment type="catalytic activity">
    <reaction evidence="8">
        <text>2 cob(II)yrinate a,c diamide + reduced [electron-transfer flavoprotein] + 2 ATP = 2 adenosylcob(III)yrinate a,c-diamide + 2 triphosphate + oxidized [electron-transfer flavoprotein] + 3 H(+)</text>
        <dbReference type="Rhea" id="RHEA:11528"/>
        <dbReference type="Rhea" id="RHEA-COMP:10685"/>
        <dbReference type="Rhea" id="RHEA-COMP:10686"/>
        <dbReference type="ChEBI" id="CHEBI:15378"/>
        <dbReference type="ChEBI" id="CHEBI:18036"/>
        <dbReference type="ChEBI" id="CHEBI:30616"/>
        <dbReference type="ChEBI" id="CHEBI:57692"/>
        <dbReference type="ChEBI" id="CHEBI:58307"/>
        <dbReference type="ChEBI" id="CHEBI:58503"/>
        <dbReference type="ChEBI" id="CHEBI:58537"/>
        <dbReference type="EC" id="2.5.1.17"/>
    </reaction>
</comment>